<dbReference type="InterPro" id="IPR012259">
    <property type="entry name" value="DHFR"/>
</dbReference>
<evidence type="ECO:0000256" key="2">
    <source>
        <dbReference type="ARBA" id="ARBA00009539"/>
    </source>
</evidence>
<dbReference type="InterPro" id="IPR024072">
    <property type="entry name" value="DHFR-like_dom_sf"/>
</dbReference>
<dbReference type="PIRSF" id="PIRSF000194">
    <property type="entry name" value="DHFR"/>
    <property type="match status" value="1"/>
</dbReference>
<accession>A0ABS1J2A3</accession>
<dbReference type="PANTHER" id="PTHR48069:SF3">
    <property type="entry name" value="DIHYDROFOLATE REDUCTASE"/>
    <property type="match status" value="1"/>
</dbReference>
<organism evidence="9 10">
    <name type="scientific">Catonella massiliensis</name>
    <dbReference type="NCBI Taxonomy" id="2799636"/>
    <lineage>
        <taxon>Bacteria</taxon>
        <taxon>Bacillati</taxon>
        <taxon>Bacillota</taxon>
        <taxon>Clostridia</taxon>
        <taxon>Lachnospirales</taxon>
        <taxon>Lachnospiraceae</taxon>
        <taxon>Catonella</taxon>
    </lineage>
</organism>
<evidence type="ECO:0000256" key="1">
    <source>
        <dbReference type="ARBA" id="ARBA00004903"/>
    </source>
</evidence>
<evidence type="ECO:0000256" key="5">
    <source>
        <dbReference type="ARBA" id="ARBA00022857"/>
    </source>
</evidence>
<keyword evidence="6 7" id="KW-0560">Oxidoreductase</keyword>
<dbReference type="CDD" id="cd00209">
    <property type="entry name" value="DHFR"/>
    <property type="match status" value="1"/>
</dbReference>
<evidence type="ECO:0000256" key="7">
    <source>
        <dbReference type="PIRNR" id="PIRNR000194"/>
    </source>
</evidence>
<comment type="caution">
    <text evidence="9">The sequence shown here is derived from an EMBL/GenBank/DDBJ whole genome shotgun (WGS) entry which is preliminary data.</text>
</comment>
<proteinExistence type="inferred from homology"/>
<dbReference type="SUPFAM" id="SSF53597">
    <property type="entry name" value="Dihydrofolate reductase-like"/>
    <property type="match status" value="1"/>
</dbReference>
<dbReference type="EC" id="1.5.1.3" evidence="3 7"/>
<keyword evidence="10" id="KW-1185">Reference proteome</keyword>
<evidence type="ECO:0000256" key="4">
    <source>
        <dbReference type="ARBA" id="ARBA00022563"/>
    </source>
</evidence>
<evidence type="ECO:0000313" key="10">
    <source>
        <dbReference type="Proteomes" id="UP000604730"/>
    </source>
</evidence>
<dbReference type="PROSITE" id="PS51330">
    <property type="entry name" value="DHFR_2"/>
    <property type="match status" value="1"/>
</dbReference>
<comment type="catalytic activity">
    <reaction evidence="7">
        <text>(6S)-5,6,7,8-tetrahydrofolate + NADP(+) = 7,8-dihydrofolate + NADPH + H(+)</text>
        <dbReference type="Rhea" id="RHEA:15009"/>
        <dbReference type="ChEBI" id="CHEBI:15378"/>
        <dbReference type="ChEBI" id="CHEBI:57451"/>
        <dbReference type="ChEBI" id="CHEBI:57453"/>
        <dbReference type="ChEBI" id="CHEBI:57783"/>
        <dbReference type="ChEBI" id="CHEBI:58349"/>
        <dbReference type="EC" id="1.5.1.3"/>
    </reaction>
</comment>
<sequence>MKIKLIAAVDQNFAIGNSGNLLFKIPEDLKLFKRLTTGHIVLMGRKTFESLGCKPLPDRVNIVISTTKKYENDGVITFESLTTAVEYSKQKFPDKDLYVVGGGRVYEESLKYADEVILTRYDRSYEDVDTYFPAVPETEFREEKTLLEGSFEDCKYRTIVLHRVI</sequence>
<protein>
    <recommendedName>
        <fullName evidence="3 7">Dihydrofolate reductase</fullName>
        <ecNumber evidence="3 7">1.5.1.3</ecNumber>
    </recommendedName>
</protein>
<dbReference type="Gene3D" id="3.40.430.10">
    <property type="entry name" value="Dihydrofolate Reductase, subunit A"/>
    <property type="match status" value="1"/>
</dbReference>
<gene>
    <name evidence="9" type="ORF">JJN12_10240</name>
</gene>
<dbReference type="PANTHER" id="PTHR48069">
    <property type="entry name" value="DIHYDROFOLATE REDUCTASE"/>
    <property type="match status" value="1"/>
</dbReference>
<reference evidence="9 10" key="1">
    <citation type="submission" date="2021-01" db="EMBL/GenBank/DDBJ databases">
        <title>Isolation and description of Catonella massiliensis sp. nov., a novel Catonella species, isolated from a stable periodontitis subject.</title>
        <authorList>
            <person name="Antezack A."/>
            <person name="Boxberger M."/>
            <person name="La Scola B."/>
            <person name="Monnet-Corti V."/>
        </authorList>
    </citation>
    <scope>NUCLEOTIDE SEQUENCE [LARGE SCALE GENOMIC DNA]</scope>
    <source>
        <strain evidence="9 10">Marseille-Q4567</strain>
    </source>
</reference>
<dbReference type="Proteomes" id="UP000604730">
    <property type="component" value="Unassembled WGS sequence"/>
</dbReference>
<feature type="domain" description="DHFR" evidence="8">
    <location>
        <begin position="2"/>
        <end position="165"/>
    </location>
</feature>
<comment type="similarity">
    <text evidence="2 7">Belongs to the dihydrofolate reductase family.</text>
</comment>
<comment type="pathway">
    <text evidence="1 7">Cofactor biosynthesis; tetrahydrofolate biosynthesis; 5,6,7,8-tetrahydrofolate from 7,8-dihydrofolate: step 1/1.</text>
</comment>
<keyword evidence="5 7" id="KW-0521">NADP</keyword>
<evidence type="ECO:0000256" key="6">
    <source>
        <dbReference type="ARBA" id="ARBA00023002"/>
    </source>
</evidence>
<dbReference type="Pfam" id="PF00186">
    <property type="entry name" value="DHFR_1"/>
    <property type="match status" value="1"/>
</dbReference>
<keyword evidence="4 7" id="KW-0554">One-carbon metabolism</keyword>
<dbReference type="PRINTS" id="PR00070">
    <property type="entry name" value="DHFR"/>
</dbReference>
<comment type="function">
    <text evidence="7">Key enzyme in folate metabolism. Catalyzes an essential reaction for de novo glycine and purine synthesis, and for DNA precursor synthesis.</text>
</comment>
<evidence type="ECO:0000256" key="3">
    <source>
        <dbReference type="ARBA" id="ARBA00012856"/>
    </source>
</evidence>
<evidence type="ECO:0000259" key="8">
    <source>
        <dbReference type="PROSITE" id="PS51330"/>
    </source>
</evidence>
<dbReference type="InterPro" id="IPR001796">
    <property type="entry name" value="DHFR_dom"/>
</dbReference>
<name>A0ABS1J2A3_9FIRM</name>
<evidence type="ECO:0000313" key="9">
    <source>
        <dbReference type="EMBL" id="MBK5898150.1"/>
    </source>
</evidence>
<dbReference type="RefSeq" id="WP_208429585.1">
    <property type="nucleotide sequence ID" value="NZ_JAEPRJ010000001.1"/>
</dbReference>
<dbReference type="EMBL" id="JAEPRJ010000001">
    <property type="protein sequence ID" value="MBK5898150.1"/>
    <property type="molecule type" value="Genomic_DNA"/>
</dbReference>